<comment type="subcellular location">
    <subcellularLocation>
        <location evidence="1">Cytoplasm</location>
        <location evidence="1">Cytoskeleton</location>
    </subcellularLocation>
    <subcellularLocation>
        <location evidence="2">Membrane</location>
    </subcellularLocation>
</comment>
<dbReference type="PROSITE" id="PS50297">
    <property type="entry name" value="ANK_REP_REGION"/>
    <property type="match status" value="20"/>
</dbReference>
<feature type="region of interest" description="Disordered" evidence="10">
    <location>
        <begin position="2890"/>
        <end position="2910"/>
    </location>
</feature>
<feature type="repeat" description="ANK" evidence="9">
    <location>
        <begin position="571"/>
        <end position="603"/>
    </location>
</feature>
<dbReference type="FunFam" id="2.60.40.2660:FF:000001">
    <property type="entry name" value="Ankyrin-3 isoform 2"/>
    <property type="match status" value="1"/>
</dbReference>
<dbReference type="Gene3D" id="1.10.533.10">
    <property type="entry name" value="Death Domain, Fas"/>
    <property type="match status" value="1"/>
</dbReference>
<dbReference type="PROSITE" id="PS50017">
    <property type="entry name" value="DEATH_DOMAIN"/>
    <property type="match status" value="1"/>
</dbReference>
<dbReference type="Pfam" id="PF00531">
    <property type="entry name" value="Death"/>
    <property type="match status" value="1"/>
</dbReference>
<reference evidence="13" key="1">
    <citation type="submission" date="2025-08" db="UniProtKB">
        <authorList>
            <consortium name="Ensembl"/>
        </authorList>
    </citation>
    <scope>IDENTIFICATION</scope>
</reference>
<feature type="repeat" description="ANK" evidence="9">
    <location>
        <begin position="139"/>
        <end position="162"/>
    </location>
</feature>
<keyword evidence="6 9" id="KW-0040">ANK repeat</keyword>
<dbReference type="FunFam" id="1.25.40.20:FF:000002">
    <property type="entry name" value="Ankyrin-2 isoform 2"/>
    <property type="match status" value="1"/>
</dbReference>
<protein>
    <submittedName>
        <fullName evidence="13">Ankyrin 2</fullName>
    </submittedName>
</protein>
<dbReference type="FunFam" id="2.60.220.30:FF:000001">
    <property type="entry name" value="Ankyrin-3 isoform 2"/>
    <property type="match status" value="1"/>
</dbReference>
<feature type="compositionally biased region" description="Polar residues" evidence="10">
    <location>
        <begin position="1848"/>
        <end position="1861"/>
    </location>
</feature>
<dbReference type="Gene3D" id="2.60.40.2660">
    <property type="match status" value="1"/>
</dbReference>
<dbReference type="PROSITE" id="PS50088">
    <property type="entry name" value="ANK_REPEAT"/>
    <property type="match status" value="20"/>
</dbReference>
<dbReference type="Pfam" id="PF12796">
    <property type="entry name" value="Ank_2"/>
    <property type="match status" value="5"/>
</dbReference>
<feature type="repeat" description="ANK" evidence="9">
    <location>
        <begin position="505"/>
        <end position="537"/>
    </location>
</feature>
<feature type="repeat" description="ANK" evidence="9">
    <location>
        <begin position="670"/>
        <end position="702"/>
    </location>
</feature>
<feature type="repeat" description="ANK" evidence="9">
    <location>
        <begin position="406"/>
        <end position="438"/>
    </location>
</feature>
<evidence type="ECO:0000256" key="2">
    <source>
        <dbReference type="ARBA" id="ARBA00004370"/>
    </source>
</evidence>
<feature type="compositionally biased region" description="Basic and acidic residues" evidence="10">
    <location>
        <begin position="1724"/>
        <end position="1736"/>
    </location>
</feature>
<dbReference type="FunFam" id="2.60.220.30:FF:000002">
    <property type="entry name" value="Ankyrin-3 isoform 2"/>
    <property type="match status" value="1"/>
</dbReference>
<name>A0A672MB29_SINGR</name>
<dbReference type="PROSITE" id="PS51145">
    <property type="entry name" value="ZU5"/>
    <property type="match status" value="2"/>
</dbReference>
<evidence type="ECO:0000256" key="3">
    <source>
        <dbReference type="ARBA" id="ARBA00022490"/>
    </source>
</evidence>
<dbReference type="Pfam" id="PF00791">
    <property type="entry name" value="ZU5"/>
    <property type="match status" value="1"/>
</dbReference>
<evidence type="ECO:0000313" key="13">
    <source>
        <dbReference type="Ensembl" id="ENSSGRP00000033879.1"/>
    </source>
</evidence>
<dbReference type="PRINTS" id="PR01415">
    <property type="entry name" value="ANKYRIN"/>
</dbReference>
<feature type="compositionally biased region" description="Basic and acidic residues" evidence="10">
    <location>
        <begin position="2272"/>
        <end position="2289"/>
    </location>
</feature>
<feature type="repeat" description="ANK" evidence="9">
    <location>
        <begin position="703"/>
        <end position="735"/>
    </location>
</feature>
<feature type="repeat" description="ANK" evidence="9">
    <location>
        <begin position="340"/>
        <end position="372"/>
    </location>
</feature>
<keyword evidence="5" id="KW-0677">Repeat</keyword>
<dbReference type="Gene3D" id="1.25.40.20">
    <property type="entry name" value="Ankyrin repeat-containing domain"/>
    <property type="match status" value="3"/>
</dbReference>
<evidence type="ECO:0000256" key="9">
    <source>
        <dbReference type="PROSITE-ProRule" id="PRU00023"/>
    </source>
</evidence>
<feature type="region of interest" description="Disordered" evidence="10">
    <location>
        <begin position="2694"/>
        <end position="2714"/>
    </location>
</feature>
<keyword evidence="3" id="KW-0963">Cytoplasm</keyword>
<dbReference type="FunFam" id="1.25.40.20:FF:000489">
    <property type="entry name" value="Ankyrin 2"/>
    <property type="match status" value="1"/>
</dbReference>
<organism evidence="13 14">
    <name type="scientific">Sinocyclocheilus grahami</name>
    <name type="common">Dianchi golden-line fish</name>
    <name type="synonym">Barbus grahami</name>
    <dbReference type="NCBI Taxonomy" id="75366"/>
    <lineage>
        <taxon>Eukaryota</taxon>
        <taxon>Metazoa</taxon>
        <taxon>Chordata</taxon>
        <taxon>Craniata</taxon>
        <taxon>Vertebrata</taxon>
        <taxon>Euteleostomi</taxon>
        <taxon>Actinopterygii</taxon>
        <taxon>Neopterygii</taxon>
        <taxon>Teleostei</taxon>
        <taxon>Ostariophysi</taxon>
        <taxon>Cypriniformes</taxon>
        <taxon>Cyprinidae</taxon>
        <taxon>Cyprininae</taxon>
        <taxon>Sinocyclocheilus</taxon>
    </lineage>
</organism>
<evidence type="ECO:0000313" key="14">
    <source>
        <dbReference type="Proteomes" id="UP000472262"/>
    </source>
</evidence>
<feature type="compositionally biased region" description="Low complexity" evidence="10">
    <location>
        <begin position="1918"/>
        <end position="1934"/>
    </location>
</feature>
<feature type="repeat" description="ANK" evidence="9">
    <location>
        <begin position="538"/>
        <end position="570"/>
    </location>
</feature>
<feature type="compositionally biased region" description="Basic and acidic residues" evidence="10">
    <location>
        <begin position="2423"/>
        <end position="2432"/>
    </location>
</feature>
<dbReference type="Proteomes" id="UP000472262">
    <property type="component" value="Unassembled WGS sequence"/>
</dbReference>
<feature type="region of interest" description="Disordered" evidence="10">
    <location>
        <begin position="2272"/>
        <end position="2299"/>
    </location>
</feature>
<feature type="repeat" description="ANK" evidence="9">
    <location>
        <begin position="307"/>
        <end position="339"/>
    </location>
</feature>
<evidence type="ECO:0000256" key="7">
    <source>
        <dbReference type="ARBA" id="ARBA00023136"/>
    </source>
</evidence>
<evidence type="ECO:0000256" key="4">
    <source>
        <dbReference type="ARBA" id="ARBA00022553"/>
    </source>
</evidence>
<keyword evidence="14" id="KW-1185">Reference proteome</keyword>
<dbReference type="InterPro" id="IPR002110">
    <property type="entry name" value="Ankyrin_rpt"/>
</dbReference>
<feature type="repeat" description="ANK" evidence="9">
    <location>
        <begin position="274"/>
        <end position="306"/>
    </location>
</feature>
<dbReference type="Gene3D" id="2.60.220.30">
    <property type="match status" value="2"/>
</dbReference>
<dbReference type="InterPro" id="IPR011029">
    <property type="entry name" value="DEATH-like_dom_sf"/>
</dbReference>
<feature type="repeat" description="ANK" evidence="9">
    <location>
        <begin position="472"/>
        <end position="504"/>
    </location>
</feature>
<feature type="repeat" description="ANK" evidence="9">
    <location>
        <begin position="637"/>
        <end position="669"/>
    </location>
</feature>
<keyword evidence="4" id="KW-0597">Phosphoprotein</keyword>
<keyword evidence="7" id="KW-0472">Membrane</keyword>
<feature type="compositionally biased region" description="Low complexity" evidence="10">
    <location>
        <begin position="1703"/>
        <end position="1718"/>
    </location>
</feature>
<feature type="compositionally biased region" description="Basic and acidic residues" evidence="10">
    <location>
        <begin position="1784"/>
        <end position="1821"/>
    </location>
</feature>
<feature type="compositionally biased region" description="Basic and acidic residues" evidence="10">
    <location>
        <begin position="2383"/>
        <end position="2406"/>
    </location>
</feature>
<gene>
    <name evidence="13" type="primary">LOC107559840</name>
</gene>
<feature type="compositionally biased region" description="Polar residues" evidence="10">
    <location>
        <begin position="2049"/>
        <end position="2059"/>
    </location>
</feature>
<dbReference type="InterPro" id="IPR051165">
    <property type="entry name" value="Multifunctional_ANK_Repeat"/>
</dbReference>
<feature type="compositionally biased region" description="Polar residues" evidence="10">
    <location>
        <begin position="1608"/>
        <end position="1625"/>
    </location>
</feature>
<evidence type="ECO:0000256" key="10">
    <source>
        <dbReference type="SAM" id="MobiDB-lite"/>
    </source>
</evidence>
<evidence type="ECO:0000256" key="8">
    <source>
        <dbReference type="ARBA" id="ARBA00023212"/>
    </source>
</evidence>
<feature type="domain" description="ZU5" evidence="12">
    <location>
        <begin position="1060"/>
        <end position="1207"/>
    </location>
</feature>
<dbReference type="InterPro" id="IPR000906">
    <property type="entry name" value="ZU5_dom"/>
</dbReference>
<dbReference type="PANTHER" id="PTHR24123">
    <property type="entry name" value="ANKYRIN REPEAT-CONTAINING"/>
    <property type="match status" value="1"/>
</dbReference>
<dbReference type="Pfam" id="PF17809">
    <property type="entry name" value="UPA_2"/>
    <property type="match status" value="1"/>
</dbReference>
<dbReference type="SUPFAM" id="SSF47986">
    <property type="entry name" value="DEATH domain"/>
    <property type="match status" value="1"/>
</dbReference>
<feature type="compositionally biased region" description="Basic and acidic residues" evidence="10">
    <location>
        <begin position="1745"/>
        <end position="1759"/>
    </location>
</feature>
<dbReference type="SMART" id="SM00218">
    <property type="entry name" value="ZU5"/>
    <property type="match status" value="1"/>
</dbReference>
<evidence type="ECO:0000256" key="6">
    <source>
        <dbReference type="ARBA" id="ARBA00023043"/>
    </source>
</evidence>
<dbReference type="GO" id="GO:0005856">
    <property type="term" value="C:cytoskeleton"/>
    <property type="evidence" value="ECO:0007669"/>
    <property type="project" value="UniProtKB-SubCell"/>
</dbReference>
<dbReference type="FunFam" id="1.10.533.10:FF:000002">
    <property type="entry name" value="Ankyrin-3 isoform 2"/>
    <property type="match status" value="1"/>
</dbReference>
<dbReference type="Pfam" id="PF13637">
    <property type="entry name" value="Ank_4"/>
    <property type="match status" value="1"/>
</dbReference>
<evidence type="ECO:0000259" key="11">
    <source>
        <dbReference type="PROSITE" id="PS50017"/>
    </source>
</evidence>
<dbReference type="Ensembl" id="ENSSGRT00000036367.1">
    <property type="protein sequence ID" value="ENSSGRP00000033879.1"/>
    <property type="gene ID" value="ENSSGRG00000018639.1"/>
</dbReference>
<feature type="region of interest" description="Disordered" evidence="10">
    <location>
        <begin position="1968"/>
        <end position="2225"/>
    </location>
</feature>
<dbReference type="InterPro" id="IPR036770">
    <property type="entry name" value="Ankyrin_rpt-contain_sf"/>
</dbReference>
<feature type="compositionally biased region" description="Basic and acidic residues" evidence="10">
    <location>
        <begin position="1655"/>
        <end position="1672"/>
    </location>
</feature>
<feature type="compositionally biased region" description="Polar residues" evidence="10">
    <location>
        <begin position="1870"/>
        <end position="1879"/>
    </location>
</feature>
<feature type="region of interest" description="Disordered" evidence="10">
    <location>
        <begin position="2337"/>
        <end position="2445"/>
    </location>
</feature>
<feature type="compositionally biased region" description="Polar residues" evidence="10">
    <location>
        <begin position="2355"/>
        <end position="2367"/>
    </location>
</feature>
<feature type="repeat" description="ANK" evidence="9">
    <location>
        <begin position="40"/>
        <end position="72"/>
    </location>
</feature>
<accession>A0A672MB29</accession>
<feature type="repeat" description="ANK" evidence="9">
    <location>
        <begin position="241"/>
        <end position="273"/>
    </location>
</feature>
<feature type="region of interest" description="Disordered" evidence="10">
    <location>
        <begin position="1549"/>
        <end position="1934"/>
    </location>
</feature>
<feature type="repeat" description="ANK" evidence="9">
    <location>
        <begin position="373"/>
        <end position="405"/>
    </location>
</feature>
<feature type="compositionally biased region" description="Basic and acidic residues" evidence="10">
    <location>
        <begin position="1583"/>
        <end position="1594"/>
    </location>
</feature>
<proteinExistence type="predicted"/>
<evidence type="ECO:0000259" key="12">
    <source>
        <dbReference type="PROSITE" id="PS51145"/>
    </source>
</evidence>
<feature type="domain" description="Death" evidence="11">
    <location>
        <begin position="2495"/>
        <end position="2579"/>
    </location>
</feature>
<dbReference type="PANTHER" id="PTHR24123:SF49">
    <property type="entry name" value="ANKYRIN-2-LIKE ISOFORM X1"/>
    <property type="match status" value="1"/>
</dbReference>
<dbReference type="InterPro" id="IPR040745">
    <property type="entry name" value="Ankyrin_UPA"/>
</dbReference>
<feature type="compositionally biased region" description="Polar residues" evidence="10">
    <location>
        <begin position="1822"/>
        <end position="1833"/>
    </location>
</feature>
<evidence type="ECO:0000256" key="5">
    <source>
        <dbReference type="ARBA" id="ARBA00022737"/>
    </source>
</evidence>
<feature type="repeat" description="ANK" evidence="9">
    <location>
        <begin position="604"/>
        <end position="636"/>
    </location>
</feature>
<dbReference type="SUPFAM" id="SSF48403">
    <property type="entry name" value="Ankyrin repeat"/>
    <property type="match status" value="3"/>
</dbReference>
<feature type="compositionally biased region" description="Polar residues" evidence="10">
    <location>
        <begin position="2411"/>
        <end position="2422"/>
    </location>
</feature>
<feature type="repeat" description="ANK" evidence="9">
    <location>
        <begin position="439"/>
        <end position="471"/>
    </location>
</feature>
<feature type="compositionally biased region" description="Polar residues" evidence="10">
    <location>
        <begin position="2150"/>
        <end position="2163"/>
    </location>
</feature>
<dbReference type="SMART" id="SM00248">
    <property type="entry name" value="ANK"/>
    <property type="match status" value="22"/>
</dbReference>
<feature type="compositionally biased region" description="Basic and acidic residues" evidence="10">
    <location>
        <begin position="2172"/>
        <end position="2181"/>
    </location>
</feature>
<feature type="repeat" description="ANK" evidence="9">
    <location>
        <begin position="208"/>
        <end position="240"/>
    </location>
</feature>
<dbReference type="GO" id="GO:0016020">
    <property type="term" value="C:membrane"/>
    <property type="evidence" value="ECO:0007669"/>
    <property type="project" value="UniProtKB-SubCell"/>
</dbReference>
<dbReference type="SMART" id="SM00005">
    <property type="entry name" value="DEATH"/>
    <property type="match status" value="1"/>
</dbReference>
<sequence>MLTIFEKHNTSFLRAARAGNIDKVLEYLKGGVDISTCNQNGLNALHLAAKEGHVDMVQELLGRGSSVDSATKKGNTALHIASLAGQGEVVKILVKRGADINAQSQNGFTPLYMASQENHLDVVRYLLENGGNQSTATEDGFTPLAIALQQGHNQVVSILLENDTKGKVRLPALHIAARKDDTKSAALLLQNDHNADVQSKVNMGGTWSGFTPLHIAAHYGNVNVATLLLNRGAAVDFTARNGITPLHVASKRGNTNMVHLLLDRGAQIDAKTRDGLTPLHCAARSGHDTAVELLLERGAPMLARTKNGLSPLHMAAQGDHVECVKHLLQHKAPVDDVTLDYLTALHVAAHCGHYRVTKLLLDKRANPNARALNGFTPLHIACKKNRVKVMELLIKYGAFIQAITESGLTPIHVAAFMGHLNIVLLLLQNGASPDVSNIRGETALHMAARAGQMEVVRCLLRNGALVDARAREDQTPLHIASRLGKTEIVQLLLQHMAHPDAATINGYTPLHIAAREGHLDVTSVLLEAGASHSLATKKGFTPLHVASKYGSLDVAKLLLQRRAPPDFAGKNGYTPLHIAAKKNQMEIATTLLQYGAETNIQTKQGVMPLHLASQEGHSEMAALLLQRGANVNVPTKSGLTPLHLAAQEDRVGVGEILVEHGANIDQQTKLGYTPLIVACHYGNAKMVNFLLKSGASVNAKTKNGYTPLHQAAQQGNTHIINVLLQHGAKPNAITVNGNTALAIARRLGYISVVDTLRVVTEEIITTTTTVTEKHKLNVPETMTEVLDVSDEEGDDTMTGDGGEYLRAEDLRELGDDSLPGQYLDGMNYLRFSLEGGRSDSLDRSYTPTHQSYYPARHYGMMEDMIYSNQVSLLARENEKDSYSWETENLDNIALSSSPAHSGFLVSFMVDARGGAMRGCRHNGLRLIIPPRKCSAPTRVTCRLVKRHRLATMPPMVEGDGLASRVIEVGPSGAQFLGPVIVEIPHFAALRGKERELVILRSETGESWKEHHCEYTEEELNQILNGMDEGLDPPEELEKKRICRIITRDFPQYFAVVSRIKQDSNLIGPEGGILSSTVVPQVQAVFPEGALTKRIRVGLQAQPMSIDVVRKNLGNKATFSPIVTLEPRRRKFHKPITMTIPVPKSSADPILGGFGGGDTPTLRLLCSITGGTTPAQWEDITGTTPLTFTNDCVSFTTNVSARFWLIDCRQVQESVNFATQVYREIICVPYMAKFVIFAKTHDPIEARLRCFCMTDDKMDKTLEQQENFTEVARSRDVEVLEGKPIYVDCFGNLVPLTKSGQHHVFSFYAFKENRLALFIKIRDNTQEPCGRLSFTKEPRSYRTLTHSAICNLNITLPAYSKVSSCPMLLLTLQNDEDTETTETSFLKTQLIRDSPALASPDLLSEVSEMKQDLIKMTAILTTDSSEKGGPMQGDYLDKGVEEVSAEPFEIMEKVKEDLEKVSEILRSGTCDKEESAKTDSRPYRKDEGWVLLTESEIEEAKMMAAFESQESLLKEVRVNRGSQRPKGARDRPGIETVPSCEVKEYLLDVPDTSRPESQESPSQQRFTEVVLRRGGRKIVPTVAKDTKAHTTDVKKPIRRKGPQGHTDETQSFSTKESIVSESTGKSSKGDAFLPIPGDQKKSPVSPVVEETPIGSIKEKVKALQKKVEEEQKGSKKQTGQKPPYKVTEAKASSVVKDQKTSGLKKQTSSPQKQSPSRSTGSEPGRALEETMSVRELMRAFQTGQDPSKRKSGLFEHKGPSKTEGTTVSEPEAILTKSQCLPQAPSHEEVSLVLKPEDHHEEKEVKSSPHTKKSEDIEEDTKASQKSCQCPQEKSGNAVVSGIVSAGPFTHSSMTTTISQNLSEQRRDLLPDNSTKNSAFDDSSDSIRHETLVDSSNASLAEVEAPLSSDESYKHEGMAETPETSPESLSLSPKKTAQSILAKTSKSVAVTPKVKTSKVSVPFSTEIKTTNEQASEDTVHHPALSKAVDEPTKSESMSIPHGNRGVNFEGDQTSVDKDVASVPSKPSKSRKLTKRTSETLECFLSDEESFDGQSIPTSADSLASREATQDHGGLVLPLRHQDSENLSPVADDSFTISHKDSLEGSPLMEDNSSHKTPDSIEPSPTKESPCRDSLESSPIEMKTNLAFPPTVEQPSVTTGPLTSSKAPEIPPDSLRSRMLKEQEGNADDDSCEQTSLMTSSGKSPLSPDTPSSEEVSDEVNPKTPDPMVLIVPFKPSVVPEETVEDDELKCGLTQRKITPEEEMFKMAAKIKTFDEMEQDAKDKKDNRKDSESSQTLVASDAGDDSFKLFEVASKHKTSSVDDVGFSELKQASEIARSVEPIIKVQPPSPFPAGIHKSPQTSDDIQQTMAHSAASESAMRRPQSVSEKHTIKPHLQESHNEKFKDKDYVDSELVQLNKTGSNSKNITDEQKEQSLKRSKGNQEMYSHEQQKEAANYQNVDYQSHSQEEKKIALYLCAYVAIAALLEFAVDPQDEADRKEGRLALIADHLGFSWSELARELEFSELQINQIRNENPNSLQDQSHALIRLWKEREGKNATETTLMKTLTKINRMDIVHLIETKIIQSSQDQTSHTYAEIEQTISLDHSEESVTLDVENELFQSNLYPEQRSDSPQSIISEIEIRPLSPDSPVPHFMALFHQSTLPVTGPRSCSPQSLCSENTEYEPYLEDLLTIEYRPDSPDSIVSDTDKRPLSPDSLLEWRPMSPDSVMLFIDIRGSSPQSNESMNECRPLSPDSPITQYFPAVFESGDEMPEIPPQTVTEEKYTDEYGNMVVKKITRKVIRKYVSADGVEREEVMLEGPQQEAVTVDEADGFSKAVKRTVVQSGGEQTEVMFSEPLSYIGATSSEFEEEPVQGRKVSKVIKTMVVQGERMEKLIGDPSLSSDLPSAKDDFEKV</sequence>
<feature type="domain" description="ZU5" evidence="12">
    <location>
        <begin position="903"/>
        <end position="1058"/>
    </location>
</feature>
<reference evidence="13" key="2">
    <citation type="submission" date="2025-09" db="UniProtKB">
        <authorList>
            <consortium name="Ensembl"/>
        </authorList>
    </citation>
    <scope>IDENTIFICATION</scope>
</reference>
<feature type="compositionally biased region" description="Polar residues" evidence="10">
    <location>
        <begin position="2190"/>
        <end position="2211"/>
    </location>
</feature>
<dbReference type="InterPro" id="IPR000488">
    <property type="entry name" value="Death_dom"/>
</dbReference>
<feature type="repeat" description="ANK" evidence="9">
    <location>
        <begin position="73"/>
        <end position="105"/>
    </location>
</feature>
<evidence type="ECO:0000256" key="1">
    <source>
        <dbReference type="ARBA" id="ARBA00004245"/>
    </source>
</evidence>
<dbReference type="GO" id="GO:0007165">
    <property type="term" value="P:signal transduction"/>
    <property type="evidence" value="ECO:0007669"/>
    <property type="project" value="InterPro"/>
</dbReference>
<dbReference type="Pfam" id="PF00023">
    <property type="entry name" value="Ank"/>
    <property type="match status" value="6"/>
</dbReference>
<feature type="repeat" description="ANK" evidence="9">
    <location>
        <begin position="106"/>
        <end position="138"/>
    </location>
</feature>
<dbReference type="FunFam" id="1.25.40.20:FF:000003">
    <property type="entry name" value="Ankyrin, isoform B"/>
    <property type="match status" value="1"/>
</dbReference>
<keyword evidence="8" id="KW-0206">Cytoskeleton</keyword>